<dbReference type="PROSITE" id="PS51142">
    <property type="entry name" value="NAS"/>
    <property type="match status" value="1"/>
</dbReference>
<dbReference type="InterPro" id="IPR029063">
    <property type="entry name" value="SAM-dependent_MTases_sf"/>
</dbReference>
<dbReference type="InterPro" id="IPR004298">
    <property type="entry name" value="Nicotian_synth"/>
</dbReference>
<dbReference type="Gene3D" id="3.40.50.150">
    <property type="entry name" value="Vaccinia Virus protein VP39"/>
    <property type="match status" value="1"/>
</dbReference>
<evidence type="ECO:0000313" key="4">
    <source>
        <dbReference type="Proteomes" id="UP000185829"/>
    </source>
</evidence>
<sequence>MKTIKWSRNQEKIIHTYMDTYKILLKEDDLSPNNEIINRVLTELVSMISKPLDQHVAEEILNHDEILSTRGTMLEKLTIAETLMEDHYAKLFVGSVNTLDDFRSFIYWDNYKELIQTEISELKKVKNDIQSFAFVGTGPLPLSPLLLQRELGAKMTCLDIDEQAHSLGRRIVQELDDEGNSDYILNDGALHDYTEFDLLWIASLVPNKEEILERIFQTNPGATVAIRSVDGIHQLLYEPVDATKFSKVACEEVGRTIADSFIINSTIYYTFK</sequence>
<dbReference type="Proteomes" id="UP000185829">
    <property type="component" value="Unassembled WGS sequence"/>
</dbReference>
<reference evidence="3 4" key="1">
    <citation type="submission" date="2017-01" db="EMBL/GenBank/DDBJ databases">
        <authorList>
            <person name="Varghese N."/>
            <person name="Submissions S."/>
        </authorList>
    </citation>
    <scope>NUCLEOTIDE SEQUENCE [LARGE SCALE GENOMIC DNA]</scope>
    <source>
        <strain evidence="3 4">RUG2-6</strain>
    </source>
</reference>
<gene>
    <name evidence="3" type="ORF">SAMN05878482_101247</name>
</gene>
<keyword evidence="2" id="KW-0949">S-adenosyl-L-methionine</keyword>
<organism evidence="3 4">
    <name type="scientific">Peribacillus simplex</name>
    <dbReference type="NCBI Taxonomy" id="1478"/>
    <lineage>
        <taxon>Bacteria</taxon>
        <taxon>Bacillati</taxon>
        <taxon>Bacillota</taxon>
        <taxon>Bacilli</taxon>
        <taxon>Bacillales</taxon>
        <taxon>Bacillaceae</taxon>
        <taxon>Peribacillus</taxon>
    </lineage>
</organism>
<evidence type="ECO:0000313" key="3">
    <source>
        <dbReference type="EMBL" id="SIQ06911.1"/>
    </source>
</evidence>
<dbReference type="SUPFAM" id="SSF53335">
    <property type="entry name" value="S-adenosyl-L-methionine-dependent methyltransferases"/>
    <property type="match status" value="1"/>
</dbReference>
<dbReference type="GO" id="GO:0030418">
    <property type="term" value="P:nicotianamine biosynthetic process"/>
    <property type="evidence" value="ECO:0007669"/>
    <property type="project" value="InterPro"/>
</dbReference>
<dbReference type="AlphaFoldDB" id="A0A9X8WH01"/>
<dbReference type="GO" id="GO:0030410">
    <property type="term" value="F:nicotianamine synthase activity"/>
    <property type="evidence" value="ECO:0007669"/>
    <property type="project" value="InterPro"/>
</dbReference>
<dbReference type="PANTHER" id="PTHR32266">
    <property type="entry name" value="NICOTIANAMINE SYNTHASE 3"/>
    <property type="match status" value="1"/>
</dbReference>
<dbReference type="PANTHER" id="PTHR32266:SF12">
    <property type="entry name" value="NICOTIANAMINE SYNTHASE 3"/>
    <property type="match status" value="1"/>
</dbReference>
<dbReference type="EMBL" id="FTMX01000001">
    <property type="protein sequence ID" value="SIQ06911.1"/>
    <property type="molecule type" value="Genomic_DNA"/>
</dbReference>
<name>A0A9X8WH01_9BACI</name>
<accession>A0A9X8WH01</accession>
<dbReference type="Pfam" id="PF03059">
    <property type="entry name" value="NAS"/>
    <property type="match status" value="1"/>
</dbReference>
<dbReference type="RefSeq" id="WP_179085985.1">
    <property type="nucleotide sequence ID" value="NZ_FTMX01000001.1"/>
</dbReference>
<keyword evidence="1" id="KW-0808">Transferase</keyword>
<comment type="caution">
    <text evidence="3">The sequence shown here is derived from an EMBL/GenBank/DDBJ whole genome shotgun (WGS) entry which is preliminary data.</text>
</comment>
<evidence type="ECO:0000256" key="1">
    <source>
        <dbReference type="ARBA" id="ARBA00022679"/>
    </source>
</evidence>
<proteinExistence type="predicted"/>
<protein>
    <submittedName>
        <fullName evidence="3">Nicotianamine synthase protein</fullName>
    </submittedName>
</protein>
<evidence type="ECO:0000256" key="2">
    <source>
        <dbReference type="ARBA" id="ARBA00022691"/>
    </source>
</evidence>